<proteinExistence type="predicted"/>
<evidence type="ECO:0000313" key="2">
    <source>
        <dbReference type="Proteomes" id="UP000179686"/>
    </source>
</evidence>
<dbReference type="AlphaFoldDB" id="A0A1F6VRJ9"/>
<comment type="caution">
    <text evidence="1">The sequence shown here is derived from an EMBL/GenBank/DDBJ whole genome shotgun (WGS) entry which is preliminary data.</text>
</comment>
<evidence type="ECO:0000313" key="1">
    <source>
        <dbReference type="EMBL" id="OGI72290.1"/>
    </source>
</evidence>
<dbReference type="STRING" id="1801752.A3J61_02165"/>
<dbReference type="Proteomes" id="UP000179686">
    <property type="component" value="Unassembled WGS sequence"/>
</dbReference>
<gene>
    <name evidence="1" type="ORF">A3J61_02165</name>
</gene>
<dbReference type="EMBL" id="MFUC01000008">
    <property type="protein sequence ID" value="OGI72290.1"/>
    <property type="molecule type" value="Genomic_DNA"/>
</dbReference>
<organism evidence="1 2">
    <name type="scientific">Candidatus Nomurabacteria bacterium RIFCSPHIGHO2_02_FULL_38_15</name>
    <dbReference type="NCBI Taxonomy" id="1801752"/>
    <lineage>
        <taxon>Bacteria</taxon>
        <taxon>Candidatus Nomuraibacteriota</taxon>
    </lineage>
</organism>
<name>A0A1F6VRJ9_9BACT</name>
<protein>
    <submittedName>
        <fullName evidence="1">Uncharacterized protein</fullName>
    </submittedName>
</protein>
<reference evidence="1 2" key="1">
    <citation type="journal article" date="2016" name="Nat. Commun.">
        <title>Thousands of microbial genomes shed light on interconnected biogeochemical processes in an aquifer system.</title>
        <authorList>
            <person name="Anantharaman K."/>
            <person name="Brown C.T."/>
            <person name="Hug L.A."/>
            <person name="Sharon I."/>
            <person name="Castelle C.J."/>
            <person name="Probst A.J."/>
            <person name="Thomas B.C."/>
            <person name="Singh A."/>
            <person name="Wilkins M.J."/>
            <person name="Karaoz U."/>
            <person name="Brodie E.L."/>
            <person name="Williams K.H."/>
            <person name="Hubbard S.S."/>
            <person name="Banfield J.F."/>
        </authorList>
    </citation>
    <scope>NUCLEOTIDE SEQUENCE [LARGE SCALE GENOMIC DNA]</scope>
</reference>
<accession>A0A1F6VRJ9</accession>
<sequence>MGFLIAKAYIQILQTATENFAWFQCVLEKFLRTREGFAGKARAVWGIVCVLEAIFFCYNL</sequence>